<keyword evidence="5 12" id="KW-0436">Ligase</keyword>
<dbReference type="PRINTS" id="PR00981">
    <property type="entry name" value="TRNASYNTHSER"/>
</dbReference>
<keyword evidence="9 12" id="KW-0030">Aminoacyl-tRNA synthetase</keyword>
<evidence type="ECO:0000256" key="15">
    <source>
        <dbReference type="SAM" id="Coils"/>
    </source>
</evidence>
<dbReference type="EC" id="6.1.1.11" evidence="12"/>
<evidence type="ECO:0000313" key="17">
    <source>
        <dbReference type="EMBL" id="CPR20438.1"/>
    </source>
</evidence>
<comment type="subcellular location">
    <subcellularLocation>
        <location evidence="1 12">Cytoplasm</location>
    </subcellularLocation>
</comment>
<dbReference type="GO" id="GO:0005524">
    <property type="term" value="F:ATP binding"/>
    <property type="evidence" value="ECO:0007669"/>
    <property type="project" value="UniProtKB-UniRule"/>
</dbReference>
<comment type="catalytic activity">
    <reaction evidence="10 12">
        <text>tRNA(Sec) + L-serine + ATP = L-seryl-tRNA(Sec) + AMP + diphosphate + H(+)</text>
        <dbReference type="Rhea" id="RHEA:42580"/>
        <dbReference type="Rhea" id="RHEA-COMP:9742"/>
        <dbReference type="Rhea" id="RHEA-COMP:10128"/>
        <dbReference type="ChEBI" id="CHEBI:15378"/>
        <dbReference type="ChEBI" id="CHEBI:30616"/>
        <dbReference type="ChEBI" id="CHEBI:33019"/>
        <dbReference type="ChEBI" id="CHEBI:33384"/>
        <dbReference type="ChEBI" id="CHEBI:78442"/>
        <dbReference type="ChEBI" id="CHEBI:78533"/>
        <dbReference type="ChEBI" id="CHEBI:456215"/>
        <dbReference type="EC" id="6.1.1.11"/>
    </reaction>
</comment>
<comment type="pathway">
    <text evidence="2 12">Aminoacyl-tRNA biosynthesis; selenocysteinyl-tRNA(Sec) biosynthesis; L-seryl-tRNA(Sec) from L-serine and tRNA(Sec): step 1/1.</text>
</comment>
<dbReference type="NCBIfam" id="TIGR00414">
    <property type="entry name" value="serS"/>
    <property type="match status" value="1"/>
</dbReference>
<feature type="binding site" evidence="12 14">
    <location>
        <begin position="382"/>
        <end position="385"/>
    </location>
    <ligand>
        <name>ATP</name>
        <dbReference type="ChEBI" id="CHEBI:30616"/>
    </ligand>
</feature>
<dbReference type="HAMAP" id="MF_00176">
    <property type="entry name" value="Ser_tRNA_synth_type1"/>
    <property type="match status" value="1"/>
</dbReference>
<protein>
    <recommendedName>
        <fullName evidence="12">Serine--tRNA ligase</fullName>
        <ecNumber evidence="12">6.1.1.11</ecNumber>
    </recommendedName>
    <alternativeName>
        <fullName evidence="12">Seryl-tRNA synthetase</fullName>
        <shortName evidence="12">SerRS</shortName>
    </alternativeName>
    <alternativeName>
        <fullName evidence="12">Seryl-tRNA(Ser/Sec) synthetase</fullName>
    </alternativeName>
</protein>
<keyword evidence="8 12" id="KW-0648">Protein biosynthesis</keyword>
<dbReference type="InterPro" id="IPR002317">
    <property type="entry name" value="Ser-tRNA-ligase_type_1"/>
</dbReference>
<dbReference type="PANTHER" id="PTHR43697">
    <property type="entry name" value="SERYL-TRNA SYNTHETASE"/>
    <property type="match status" value="1"/>
</dbReference>
<evidence type="ECO:0000256" key="9">
    <source>
        <dbReference type="ARBA" id="ARBA00023146"/>
    </source>
</evidence>
<evidence type="ECO:0000256" key="7">
    <source>
        <dbReference type="ARBA" id="ARBA00022840"/>
    </source>
</evidence>
<dbReference type="Gene3D" id="1.10.287.40">
    <property type="entry name" value="Serine-tRNA synthetase, tRNA binding domain"/>
    <property type="match status" value="1"/>
</dbReference>
<dbReference type="InterPro" id="IPR010978">
    <property type="entry name" value="tRNA-bd_arm"/>
</dbReference>
<evidence type="ECO:0000256" key="5">
    <source>
        <dbReference type="ARBA" id="ARBA00022598"/>
    </source>
</evidence>
<dbReference type="GO" id="GO:0016260">
    <property type="term" value="P:selenocysteine biosynthetic process"/>
    <property type="evidence" value="ECO:0007669"/>
    <property type="project" value="UniProtKB-UniRule"/>
</dbReference>
<evidence type="ECO:0000256" key="14">
    <source>
        <dbReference type="PIRSR" id="PIRSR001529-2"/>
    </source>
</evidence>
<dbReference type="InterPro" id="IPR042103">
    <property type="entry name" value="SerRS_1_N_sf"/>
</dbReference>
<dbReference type="Pfam" id="PF00587">
    <property type="entry name" value="tRNA-synt_2b"/>
    <property type="match status" value="1"/>
</dbReference>
<dbReference type="CDD" id="cd00770">
    <property type="entry name" value="SerRS_core"/>
    <property type="match status" value="1"/>
</dbReference>
<comment type="similarity">
    <text evidence="3 12">Belongs to the class-II aminoacyl-tRNA synthetase family. Type-1 seryl-tRNA synthetase subfamily.</text>
</comment>
<evidence type="ECO:0000256" key="4">
    <source>
        <dbReference type="ARBA" id="ARBA00022490"/>
    </source>
</evidence>
<dbReference type="GO" id="GO:0006434">
    <property type="term" value="P:seryl-tRNA aminoacylation"/>
    <property type="evidence" value="ECO:0007669"/>
    <property type="project" value="UniProtKB-UniRule"/>
</dbReference>
<dbReference type="InterPro" id="IPR002314">
    <property type="entry name" value="aa-tRNA-synt_IIb"/>
</dbReference>
<keyword evidence="4 12" id="KW-0963">Cytoplasm</keyword>
<feature type="binding site" evidence="13">
    <location>
        <position position="295"/>
    </location>
    <ligand>
        <name>L-serine</name>
        <dbReference type="ChEBI" id="CHEBI:33384"/>
    </ligand>
</feature>
<evidence type="ECO:0000313" key="18">
    <source>
        <dbReference type="Proteomes" id="UP000033187"/>
    </source>
</evidence>
<evidence type="ECO:0000256" key="12">
    <source>
        <dbReference type="HAMAP-Rule" id="MF_00176"/>
    </source>
</evidence>
<dbReference type="PROSITE" id="PS50862">
    <property type="entry name" value="AA_TRNA_LIGASE_II"/>
    <property type="match status" value="1"/>
</dbReference>
<feature type="binding site" evidence="13">
    <location>
        <position position="264"/>
    </location>
    <ligand>
        <name>L-serine</name>
        <dbReference type="ChEBI" id="CHEBI:33384"/>
    </ligand>
</feature>
<feature type="binding site" evidence="12">
    <location>
        <position position="417"/>
    </location>
    <ligand>
        <name>L-serine</name>
        <dbReference type="ChEBI" id="CHEBI:33384"/>
    </ligand>
</feature>
<evidence type="ECO:0000256" key="6">
    <source>
        <dbReference type="ARBA" id="ARBA00022741"/>
    </source>
</evidence>
<evidence type="ECO:0000256" key="2">
    <source>
        <dbReference type="ARBA" id="ARBA00005045"/>
    </source>
</evidence>
<dbReference type="Proteomes" id="UP000033187">
    <property type="component" value="Chromosome 1"/>
</dbReference>
<evidence type="ECO:0000256" key="10">
    <source>
        <dbReference type="ARBA" id="ARBA00047929"/>
    </source>
</evidence>
<name>A0A0D6JGX6_9HYPH</name>
<feature type="coiled-coil region" evidence="15">
    <location>
        <begin position="96"/>
        <end position="137"/>
    </location>
</feature>
<dbReference type="GO" id="GO:0004828">
    <property type="term" value="F:serine-tRNA ligase activity"/>
    <property type="evidence" value="ECO:0007669"/>
    <property type="project" value="UniProtKB-UniRule"/>
</dbReference>
<keyword evidence="15" id="KW-0175">Coiled coil</keyword>
<feature type="binding site" evidence="13">
    <location>
        <position position="415"/>
    </location>
    <ligand>
        <name>L-serine</name>
        <dbReference type="ChEBI" id="CHEBI:33384"/>
    </ligand>
</feature>
<dbReference type="InterPro" id="IPR015866">
    <property type="entry name" value="Ser-tRNA-synth_1_N"/>
</dbReference>
<keyword evidence="7 12" id="KW-0067">ATP-binding</keyword>
<feature type="binding site" evidence="12 13">
    <location>
        <position position="318"/>
    </location>
    <ligand>
        <name>L-serine</name>
        <dbReference type="ChEBI" id="CHEBI:33384"/>
    </ligand>
</feature>
<reference evidence="18" key="1">
    <citation type="submission" date="2015-02" db="EMBL/GenBank/DDBJ databases">
        <authorList>
            <person name="Chooi Y.-H."/>
        </authorList>
    </citation>
    <scope>NUCLEOTIDE SEQUENCE [LARGE SCALE GENOMIC DNA]</scope>
    <source>
        <strain evidence="18">strain Y</strain>
    </source>
</reference>
<dbReference type="PANTHER" id="PTHR43697:SF1">
    <property type="entry name" value="SERINE--TRNA LIGASE"/>
    <property type="match status" value="1"/>
</dbReference>
<evidence type="ECO:0000256" key="3">
    <source>
        <dbReference type="ARBA" id="ARBA00010728"/>
    </source>
</evidence>
<evidence type="ECO:0000256" key="13">
    <source>
        <dbReference type="PIRSR" id="PIRSR001529-1"/>
    </source>
</evidence>
<keyword evidence="6 12" id="KW-0547">Nucleotide-binding</keyword>
<comment type="catalytic activity">
    <reaction evidence="11 12">
        <text>tRNA(Ser) + L-serine + ATP = L-seryl-tRNA(Ser) + AMP + diphosphate + H(+)</text>
        <dbReference type="Rhea" id="RHEA:12292"/>
        <dbReference type="Rhea" id="RHEA-COMP:9669"/>
        <dbReference type="Rhea" id="RHEA-COMP:9703"/>
        <dbReference type="ChEBI" id="CHEBI:15378"/>
        <dbReference type="ChEBI" id="CHEBI:30616"/>
        <dbReference type="ChEBI" id="CHEBI:33019"/>
        <dbReference type="ChEBI" id="CHEBI:33384"/>
        <dbReference type="ChEBI" id="CHEBI:78442"/>
        <dbReference type="ChEBI" id="CHEBI:78533"/>
        <dbReference type="ChEBI" id="CHEBI:456215"/>
        <dbReference type="EC" id="6.1.1.11"/>
    </reaction>
</comment>
<evidence type="ECO:0000259" key="16">
    <source>
        <dbReference type="PROSITE" id="PS50862"/>
    </source>
</evidence>
<dbReference type="GO" id="GO:0005737">
    <property type="term" value="C:cytoplasm"/>
    <property type="evidence" value="ECO:0007669"/>
    <property type="project" value="UniProtKB-SubCell"/>
</dbReference>
<feature type="domain" description="Aminoacyl-transfer RNA synthetases class-II family profile" evidence="16">
    <location>
        <begin position="205"/>
        <end position="442"/>
    </location>
</feature>
<accession>A0A0D6JGX6</accession>
<dbReference type="InterPro" id="IPR045864">
    <property type="entry name" value="aa-tRNA-synth_II/BPL/LPL"/>
</dbReference>
<organism evidence="17 18">
    <name type="scientific">Candidatus Filomicrobium marinum</name>
    <dbReference type="NCBI Taxonomy" id="1608628"/>
    <lineage>
        <taxon>Bacteria</taxon>
        <taxon>Pseudomonadati</taxon>
        <taxon>Pseudomonadota</taxon>
        <taxon>Alphaproteobacteria</taxon>
        <taxon>Hyphomicrobiales</taxon>
        <taxon>Hyphomicrobiaceae</taxon>
        <taxon>Filomicrobium</taxon>
    </lineage>
</organism>
<evidence type="ECO:0000256" key="1">
    <source>
        <dbReference type="ARBA" id="ARBA00004496"/>
    </source>
</evidence>
<dbReference type="SUPFAM" id="SSF46589">
    <property type="entry name" value="tRNA-binding arm"/>
    <property type="match status" value="1"/>
</dbReference>
<keyword evidence="18" id="KW-1185">Reference proteome</keyword>
<proteinExistence type="inferred from homology"/>
<evidence type="ECO:0000256" key="8">
    <source>
        <dbReference type="ARBA" id="ARBA00022917"/>
    </source>
</evidence>
<dbReference type="SUPFAM" id="SSF55681">
    <property type="entry name" value="Class II aaRS and biotin synthetases"/>
    <property type="match status" value="1"/>
</dbReference>
<dbReference type="EMBL" id="LN829119">
    <property type="protein sequence ID" value="CPR20438.1"/>
    <property type="molecule type" value="Genomic_DNA"/>
</dbReference>
<sequence length="459" mass="51331">MLLRLPVRSTPLDRQLYPFYSSPYFPNDTTRPHVFDIKWIRENPDAFDAGLKKRGLESAAGKLIEIDEARRSHLTALQDAQSRRNAASKEIGKAMAAKDQAAADKLKAEVADLKERIQTGEEKARELEMQLNEVLSAIPNLPLDDVPLGADENDNVEVRRWGEPPKFDFEPKQHFEVGESLGLMDFETAAKISGARFVVLKGALSRLERAIASFMIDLHTGENGYTEYNPPLLVKDAAAYGTGNLPKFAEDLFRTTEGFWLIPTAEVSLTNMVRDEIIPADQLPMRCTAWTPCFRSEAGSAGRDTRGMIRQHQFSKVELVSITTPEASLDEHERMTASAEKVLQRLELPYRTMLLCTGDVGFASRKTYDIEVWLPGQNAYREISSCSVCGDFQARRMNARYRAGDKDVRFVHTLNGSGLAVGRTMVAILENFQQADGTVIVPKELRPYMGGMERIEPAA</sequence>
<feature type="binding site" evidence="12">
    <location>
        <begin position="264"/>
        <end position="266"/>
    </location>
    <ligand>
        <name>L-serine</name>
        <dbReference type="ChEBI" id="CHEBI:33384"/>
    </ligand>
</feature>
<dbReference type="AlphaFoldDB" id="A0A0D6JGX6"/>
<dbReference type="InterPro" id="IPR033729">
    <property type="entry name" value="SerRS_core"/>
</dbReference>
<gene>
    <name evidence="12 17" type="primary">serS</name>
    <name evidence="17" type="ORF">YBN1229_v1_2609</name>
</gene>
<dbReference type="UniPathway" id="UPA00906">
    <property type="reaction ID" value="UER00895"/>
</dbReference>
<dbReference type="InterPro" id="IPR006195">
    <property type="entry name" value="aa-tRNA-synth_II"/>
</dbReference>
<dbReference type="Gene3D" id="3.30.930.10">
    <property type="entry name" value="Bira Bifunctional Protein, Domain 2"/>
    <property type="match status" value="1"/>
</dbReference>
<comment type="caution">
    <text evidence="12">Lacks conserved residue(s) required for the propagation of feature annotation.</text>
</comment>
<comment type="subunit">
    <text evidence="12">Homodimer. The tRNA molecule binds across the dimer.</text>
</comment>
<evidence type="ECO:0000256" key="11">
    <source>
        <dbReference type="ARBA" id="ARBA00048823"/>
    </source>
</evidence>
<comment type="domain">
    <text evidence="12">Consists of two distinct domains, a catalytic core and a N-terminal extension that is involved in tRNA binding.</text>
</comment>
<dbReference type="Pfam" id="PF02403">
    <property type="entry name" value="Seryl_tRNA_N"/>
    <property type="match status" value="1"/>
</dbReference>
<dbReference type="KEGG" id="fiy:BN1229_v1_2609"/>
<feature type="binding site" evidence="12 14">
    <location>
        <begin position="295"/>
        <end position="297"/>
    </location>
    <ligand>
        <name>ATP</name>
        <dbReference type="ChEBI" id="CHEBI:30616"/>
    </ligand>
</feature>
<comment type="function">
    <text evidence="12">Catalyzes the attachment of serine to tRNA(Ser). Is also able to aminoacylate tRNA(Sec) with serine, to form the misacylated tRNA L-seryl-tRNA(Sec), which will be further converted into selenocysteinyl-tRNA(Sec).</text>
</comment>
<dbReference type="PIRSF" id="PIRSF001529">
    <property type="entry name" value="Ser-tRNA-synth_IIa"/>
    <property type="match status" value="1"/>
</dbReference>